<dbReference type="InterPro" id="IPR050259">
    <property type="entry name" value="SDR"/>
</dbReference>
<dbReference type="HOGENOM" id="CLU_010194_1_3_5"/>
<comment type="similarity">
    <text evidence="1">Belongs to the short-chain dehydrogenases/reductases (SDR) family.</text>
</comment>
<dbReference type="InterPro" id="IPR002347">
    <property type="entry name" value="SDR_fam"/>
</dbReference>
<dbReference type="PANTHER" id="PTHR42879:SF2">
    <property type="entry name" value="3-OXOACYL-[ACYL-CARRIER-PROTEIN] REDUCTASE FABG"/>
    <property type="match status" value="1"/>
</dbReference>
<accession>A0A068T1W6</accession>
<dbReference type="PANTHER" id="PTHR42879">
    <property type="entry name" value="3-OXOACYL-(ACYL-CARRIER-PROTEIN) REDUCTASE"/>
    <property type="match status" value="1"/>
</dbReference>
<dbReference type="GO" id="GO:0016491">
    <property type="term" value="F:oxidoreductase activity"/>
    <property type="evidence" value="ECO:0007669"/>
    <property type="project" value="UniProtKB-KW"/>
</dbReference>
<proteinExistence type="inferred from homology"/>
<dbReference type="InterPro" id="IPR036291">
    <property type="entry name" value="NAD(P)-bd_dom_sf"/>
</dbReference>
<protein>
    <submittedName>
        <fullName evidence="3">3-oxoacyl-(Acyl-carrier-protein) reductase</fullName>
    </submittedName>
</protein>
<organism evidence="3 4">
    <name type="scientific">Neorhizobium galegae bv. orientalis str. HAMBI 540</name>
    <dbReference type="NCBI Taxonomy" id="1028800"/>
    <lineage>
        <taxon>Bacteria</taxon>
        <taxon>Pseudomonadati</taxon>
        <taxon>Pseudomonadota</taxon>
        <taxon>Alphaproteobacteria</taxon>
        <taxon>Hyphomicrobiales</taxon>
        <taxon>Rhizobiaceae</taxon>
        <taxon>Rhizobium/Agrobacterium group</taxon>
        <taxon>Neorhizobium</taxon>
    </lineage>
</organism>
<dbReference type="PATRIC" id="fig|1028800.3.peg.5439"/>
<sequence>MSLEGKTAVVTGGARGIGRAYCERLAADGANVVVIDRDDATPLLPSLSGNGQKYALVCDVSEPWNIEGAASTVLDLFGCCDIFVNNAAYMPITTLETVTSEVWRRVHAINVESIVHFAREFVPAMAAAGWGRIVTTGSAVTLHPQTRDLAYIASKGAVHAVTKALANELADRGITVNSLAPTVVLTEGFAGRLPLDGPSADQMMERIISQQTIKRACLPRDVADALAFLVSDEAGFITGQIIHVDGGRTRSGA</sequence>
<dbReference type="Proteomes" id="UP000028181">
    <property type="component" value="Plasmid pHAMBI540a"/>
</dbReference>
<geneLocation type="plasmid" evidence="4">
    <name>II</name>
</geneLocation>
<evidence type="ECO:0000313" key="4">
    <source>
        <dbReference type="Proteomes" id="UP000028181"/>
    </source>
</evidence>
<dbReference type="GeneID" id="24261375"/>
<dbReference type="KEGG" id="ngg:RG540_PA08140"/>
<gene>
    <name evidence="3" type="ORF">RG540_PA08140</name>
</gene>
<dbReference type="RefSeq" id="WP_041364977.1">
    <property type="nucleotide sequence ID" value="NZ_HG938354.1"/>
</dbReference>
<dbReference type="OrthoDB" id="9779623at2"/>
<dbReference type="Gene3D" id="3.40.50.720">
    <property type="entry name" value="NAD(P)-binding Rossmann-like Domain"/>
    <property type="match status" value="1"/>
</dbReference>
<dbReference type="PRINTS" id="PR00081">
    <property type="entry name" value="GDHRDH"/>
</dbReference>
<dbReference type="CDD" id="cd05233">
    <property type="entry name" value="SDR_c"/>
    <property type="match status" value="1"/>
</dbReference>
<dbReference type="PRINTS" id="PR00080">
    <property type="entry name" value="SDRFAMILY"/>
</dbReference>
<dbReference type="SUPFAM" id="SSF51735">
    <property type="entry name" value="NAD(P)-binding Rossmann-fold domains"/>
    <property type="match status" value="1"/>
</dbReference>
<dbReference type="EMBL" id="HG938354">
    <property type="protein sequence ID" value="CDN51490.1"/>
    <property type="molecule type" value="Genomic_DNA"/>
</dbReference>
<keyword evidence="4" id="KW-1185">Reference proteome</keyword>
<evidence type="ECO:0000313" key="3">
    <source>
        <dbReference type="EMBL" id="CDN51490.1"/>
    </source>
</evidence>
<keyword evidence="2" id="KW-0560">Oxidoreductase</keyword>
<dbReference type="Pfam" id="PF13561">
    <property type="entry name" value="adh_short_C2"/>
    <property type="match status" value="1"/>
</dbReference>
<reference evidence="4" key="1">
    <citation type="journal article" date="2014" name="BMC Genomics">
        <title>Genome sequencing of two Neorhizobium galegae strains reveals a noeT gene responsible for the unusual acetylation of the nodulation factors.</title>
        <authorList>
            <person name="Osterman J."/>
            <person name="Marsh J."/>
            <person name="Laine P.K."/>
            <person name="Zeng Z."/>
            <person name="Alatalo E."/>
            <person name="Sullivan J.T."/>
            <person name="Young J.P."/>
            <person name="Thomas-Oates J."/>
            <person name="Paulin L."/>
            <person name="Lindstrom K."/>
        </authorList>
    </citation>
    <scope>NUCLEOTIDE SEQUENCE [LARGE SCALE GENOMIC DNA]</scope>
    <source>
        <strain evidence="4">HAMBI 540</strain>
    </source>
</reference>
<name>A0A068T1W6_NEOGA</name>
<evidence type="ECO:0000256" key="2">
    <source>
        <dbReference type="ARBA" id="ARBA00023002"/>
    </source>
</evidence>
<keyword evidence="3" id="KW-0614">Plasmid</keyword>
<evidence type="ECO:0000256" key="1">
    <source>
        <dbReference type="ARBA" id="ARBA00006484"/>
    </source>
</evidence>
<dbReference type="eggNOG" id="COG1028">
    <property type="taxonomic scope" value="Bacteria"/>
</dbReference>
<dbReference type="FunFam" id="3.40.50.720:FF:000084">
    <property type="entry name" value="Short-chain dehydrogenase reductase"/>
    <property type="match status" value="1"/>
</dbReference>
<dbReference type="AlphaFoldDB" id="A0A068T1W6"/>